<dbReference type="Gene3D" id="3.50.50.60">
    <property type="entry name" value="FAD/NAD(P)-binding domain"/>
    <property type="match status" value="2"/>
</dbReference>
<evidence type="ECO:0000313" key="7">
    <source>
        <dbReference type="Proteomes" id="UP000001549"/>
    </source>
</evidence>
<feature type="domain" description="FAD-binding" evidence="5">
    <location>
        <begin position="19"/>
        <end position="357"/>
    </location>
</feature>
<name>F8B4A6_9ACTN</name>
<dbReference type="Pfam" id="PF21274">
    <property type="entry name" value="Rng_hyd_C"/>
    <property type="match status" value="2"/>
</dbReference>
<keyword evidence="3" id="KW-0274">FAD</keyword>
<keyword evidence="2" id="KW-0285">Flavoprotein</keyword>
<evidence type="ECO:0000256" key="4">
    <source>
        <dbReference type="SAM" id="MobiDB-lite"/>
    </source>
</evidence>
<dbReference type="HOGENOM" id="CLU_009665_20_1_11"/>
<dbReference type="PANTHER" id="PTHR43004:SF19">
    <property type="entry name" value="BINDING MONOOXYGENASE, PUTATIVE (JCVI)-RELATED"/>
    <property type="match status" value="1"/>
</dbReference>
<dbReference type="InterPro" id="IPR036188">
    <property type="entry name" value="FAD/NAD-bd_sf"/>
</dbReference>
<dbReference type="Pfam" id="PF01494">
    <property type="entry name" value="FAD_binding_3"/>
    <property type="match status" value="1"/>
</dbReference>
<dbReference type="InterPro" id="IPR050641">
    <property type="entry name" value="RIFMO-like"/>
</dbReference>
<dbReference type="GO" id="GO:0016709">
    <property type="term" value="F:oxidoreductase activity, acting on paired donors, with incorporation or reduction of molecular oxygen, NAD(P)H as one donor, and incorporation of one atom of oxygen"/>
    <property type="evidence" value="ECO:0007669"/>
    <property type="project" value="UniProtKB-ARBA"/>
</dbReference>
<proteinExistence type="predicted"/>
<protein>
    <submittedName>
        <fullName evidence="6">Monooxygenase FAD-binding protein</fullName>
    </submittedName>
</protein>
<keyword evidence="6" id="KW-0560">Oxidoreductase</keyword>
<dbReference type="SUPFAM" id="SSF51905">
    <property type="entry name" value="FAD/NAD(P)-binding domain"/>
    <property type="match status" value="1"/>
</dbReference>
<evidence type="ECO:0000313" key="6">
    <source>
        <dbReference type="EMBL" id="AEH09375.1"/>
    </source>
</evidence>
<gene>
    <name evidence="6" type="ordered locus">FsymDg_1940</name>
</gene>
<dbReference type="GO" id="GO:0071949">
    <property type="term" value="F:FAD binding"/>
    <property type="evidence" value="ECO:0007669"/>
    <property type="project" value="InterPro"/>
</dbReference>
<dbReference type="RefSeq" id="WP_013873320.1">
    <property type="nucleotide sequence ID" value="NC_015656.1"/>
</dbReference>
<keyword evidence="6" id="KW-0503">Monooxygenase</keyword>
<comment type="cofactor">
    <cofactor evidence="1">
        <name>FAD</name>
        <dbReference type="ChEBI" id="CHEBI:57692"/>
    </cofactor>
</comment>
<dbReference type="PANTHER" id="PTHR43004">
    <property type="entry name" value="TRK SYSTEM POTASSIUM UPTAKE PROTEIN"/>
    <property type="match status" value="1"/>
</dbReference>
<accession>F8B4A6</accession>
<dbReference type="STRING" id="656024.FsymDg_1940"/>
<dbReference type="PRINTS" id="PR00420">
    <property type="entry name" value="RNGMNOXGNASE"/>
</dbReference>
<dbReference type="Proteomes" id="UP000001549">
    <property type="component" value="Chromosome"/>
</dbReference>
<feature type="region of interest" description="Disordered" evidence="4">
    <location>
        <begin position="547"/>
        <end position="569"/>
    </location>
</feature>
<dbReference type="KEGG" id="fsy:FsymDg_1940"/>
<dbReference type="Gene3D" id="3.40.30.120">
    <property type="match status" value="1"/>
</dbReference>
<dbReference type="Gene3D" id="3.30.70.2450">
    <property type="match status" value="1"/>
</dbReference>
<evidence type="ECO:0000256" key="3">
    <source>
        <dbReference type="ARBA" id="ARBA00022827"/>
    </source>
</evidence>
<keyword evidence="7" id="KW-1185">Reference proteome</keyword>
<evidence type="ECO:0000256" key="2">
    <source>
        <dbReference type="ARBA" id="ARBA00022630"/>
    </source>
</evidence>
<dbReference type="AlphaFoldDB" id="F8B4A6"/>
<evidence type="ECO:0000256" key="1">
    <source>
        <dbReference type="ARBA" id="ARBA00001974"/>
    </source>
</evidence>
<evidence type="ECO:0000259" key="5">
    <source>
        <dbReference type="Pfam" id="PF01494"/>
    </source>
</evidence>
<dbReference type="EMBL" id="CP002801">
    <property type="protein sequence ID" value="AEH09375.1"/>
    <property type="molecule type" value="Genomic_DNA"/>
</dbReference>
<organism evidence="6 7">
    <name type="scientific">Candidatus Protofrankia datiscae</name>
    <dbReference type="NCBI Taxonomy" id="2716812"/>
    <lineage>
        <taxon>Bacteria</taxon>
        <taxon>Bacillati</taxon>
        <taxon>Actinomycetota</taxon>
        <taxon>Actinomycetes</taxon>
        <taxon>Frankiales</taxon>
        <taxon>Frankiaceae</taxon>
        <taxon>Protofrankia</taxon>
    </lineage>
</organism>
<dbReference type="InterPro" id="IPR002938">
    <property type="entry name" value="FAD-bd"/>
</dbReference>
<reference evidence="6 7" key="1">
    <citation type="submission" date="2011-05" db="EMBL/GenBank/DDBJ databases">
        <title>Complete sequence of chromosome of Frankia symbiont of Datisca glomerata.</title>
        <authorList>
            <consortium name="US DOE Joint Genome Institute"/>
            <person name="Lucas S."/>
            <person name="Han J."/>
            <person name="Lapidus A."/>
            <person name="Cheng J.-F."/>
            <person name="Goodwin L."/>
            <person name="Pitluck S."/>
            <person name="Peters L."/>
            <person name="Mikhailova N."/>
            <person name="Chertkov O."/>
            <person name="Teshima H."/>
            <person name="Han C."/>
            <person name="Tapia R."/>
            <person name="Land M."/>
            <person name="Hauser L."/>
            <person name="Kyrpides N."/>
            <person name="Ivanova N."/>
            <person name="Pagani I."/>
            <person name="Berry A."/>
            <person name="Pawlowski K."/>
            <person name="Persson T."/>
            <person name="Vanden Heuvel B."/>
            <person name="Benson D."/>
            <person name="Woyke T."/>
        </authorList>
    </citation>
    <scope>NUCLEOTIDE SEQUENCE [LARGE SCALE GENOMIC DNA]</scope>
    <source>
        <strain evidence="7">4085684</strain>
    </source>
</reference>
<sequence>MVTATASFPPAPAGDGVERTDVVIVGAGPTGLMLAGELRLAGVEVVVLEALERPAGQSRAPGVYAATLAAWHQRGLLELFGDRLRPAAAGHFALLAGGLDLRPLDTDRPAALIGQAEVEQVLAEWATGLGAWIRRGHRVVGLTRAPGGVRALVTGPAGTYHLDADYLVGCDGGRSTVRRAAGFTFAGTSATAEVLLADVRGVPASQLRTLPRAPFPFLRNERGWVGLTLLDADTTRVFVRGPARAPAPGGAAPTFEEIRDSAARIAGLDLSGGVPIWVSRFGNATRKVTESVRGRVVLAGDAAHVHPPFGGQGLGLGIADAVNLGWKLAATVRGRAPAGLLDTYHAERYPAVAAVLRLTQAQDVLMGGGPAVDALREVLTRVFAEPDANRLMAAEVTGLGLRHDLGDDHPLVGRRLPDRALRTADGTPTSTSRLLHPARGVLLDLSANPGAGFGADLDTGFGAGLGASFAPSRLGAGWADRVDTVAARLEEATDTAAADGRPGDELARLAAVLVRPDGQVAWVAQHGDPPDEAGLRTALTRWFGAADADAVAGGPRPGTGRSQHRTHRP</sequence>
<dbReference type="eggNOG" id="COG0654">
    <property type="taxonomic scope" value="Bacteria"/>
</dbReference>